<name>A0AB39S172_9ACTN</name>
<protein>
    <submittedName>
        <fullName evidence="2">Trans-aconitate 2-methyltransferase</fullName>
    </submittedName>
</protein>
<dbReference type="InterPro" id="IPR029063">
    <property type="entry name" value="SAM-dependent_MTases_sf"/>
</dbReference>
<reference evidence="2" key="1">
    <citation type="submission" date="2024-07" db="EMBL/GenBank/DDBJ databases">
        <authorList>
            <person name="Yu S.T."/>
        </authorList>
    </citation>
    <scope>NUCLEOTIDE SEQUENCE</scope>
    <source>
        <strain evidence="2">R35</strain>
    </source>
</reference>
<dbReference type="PANTHER" id="PTHR43861:SF1">
    <property type="entry name" value="TRANS-ACONITATE 2-METHYLTRANSFERASE"/>
    <property type="match status" value="1"/>
</dbReference>
<sequence length="227" mass="24948">MPVTTDQTWYDAQLNAATWNLVARPHRDLPKAMEWMFRTAPGPGPELLGPLAGACVAELGCGHGAQLAGLAEHGIARGIGIDVSPVRIHHAATSFRDIDALEWWLGDAVAIAPHLPPLDAVFSNYGAAWFSDPHRLLPRVAQRLKPGGRLVLSCLSRSAGTPEGRRRLLVRTGPARSLWTVRWMYSVTGWLRILAESGFATDYVFRPTDRVNAFWGTVVIQARRNLT</sequence>
<dbReference type="Pfam" id="PF08241">
    <property type="entry name" value="Methyltransf_11"/>
    <property type="match status" value="1"/>
</dbReference>
<dbReference type="AlphaFoldDB" id="A0AB39S172"/>
<dbReference type="SUPFAM" id="SSF53335">
    <property type="entry name" value="S-adenosyl-L-methionine-dependent methyltransferases"/>
    <property type="match status" value="1"/>
</dbReference>
<dbReference type="PANTHER" id="PTHR43861">
    <property type="entry name" value="TRANS-ACONITATE 2-METHYLTRANSFERASE-RELATED"/>
    <property type="match status" value="1"/>
</dbReference>
<dbReference type="GO" id="GO:0008757">
    <property type="term" value="F:S-adenosylmethionine-dependent methyltransferase activity"/>
    <property type="evidence" value="ECO:0007669"/>
    <property type="project" value="InterPro"/>
</dbReference>
<dbReference type="RefSeq" id="WP_369254944.1">
    <property type="nucleotide sequence ID" value="NZ_CP163440.1"/>
</dbReference>
<evidence type="ECO:0000313" key="2">
    <source>
        <dbReference type="EMBL" id="XDQ59993.1"/>
    </source>
</evidence>
<dbReference type="GO" id="GO:0017000">
    <property type="term" value="P:antibiotic biosynthetic process"/>
    <property type="evidence" value="ECO:0007669"/>
    <property type="project" value="UniProtKB-ARBA"/>
</dbReference>
<feature type="domain" description="Methyltransferase type 11" evidence="1">
    <location>
        <begin position="58"/>
        <end position="152"/>
    </location>
</feature>
<dbReference type="CDD" id="cd02440">
    <property type="entry name" value="AdoMet_MTases"/>
    <property type="match status" value="1"/>
</dbReference>
<accession>A0AB39S172</accession>
<evidence type="ECO:0000259" key="1">
    <source>
        <dbReference type="Pfam" id="PF08241"/>
    </source>
</evidence>
<gene>
    <name evidence="2" type="ORF">AB5J50_04075</name>
</gene>
<proteinExistence type="predicted"/>
<organism evidence="2">
    <name type="scientific">Streptomyces sp. R35</name>
    <dbReference type="NCBI Taxonomy" id="3238630"/>
    <lineage>
        <taxon>Bacteria</taxon>
        <taxon>Bacillati</taxon>
        <taxon>Actinomycetota</taxon>
        <taxon>Actinomycetes</taxon>
        <taxon>Kitasatosporales</taxon>
        <taxon>Streptomycetaceae</taxon>
        <taxon>Streptomyces</taxon>
    </lineage>
</organism>
<dbReference type="EMBL" id="CP163440">
    <property type="protein sequence ID" value="XDQ59993.1"/>
    <property type="molecule type" value="Genomic_DNA"/>
</dbReference>
<dbReference type="InterPro" id="IPR013216">
    <property type="entry name" value="Methyltransf_11"/>
</dbReference>
<dbReference type="Gene3D" id="3.40.50.150">
    <property type="entry name" value="Vaccinia Virus protein VP39"/>
    <property type="match status" value="1"/>
</dbReference>